<dbReference type="EMBL" id="CP038634">
    <property type="protein sequence ID" value="QBY49678.1"/>
    <property type="molecule type" value="Genomic_DNA"/>
</dbReference>
<dbReference type="InterPro" id="IPR051159">
    <property type="entry name" value="Hexapeptide_acetyltransf"/>
</dbReference>
<dbReference type="InterPro" id="IPR018357">
    <property type="entry name" value="Hexapep_transf_CS"/>
</dbReference>
<dbReference type="Pfam" id="PF00132">
    <property type="entry name" value="Hexapep"/>
    <property type="match status" value="1"/>
</dbReference>
<dbReference type="Gene3D" id="2.160.10.10">
    <property type="entry name" value="Hexapeptide repeat proteins"/>
    <property type="match status" value="1"/>
</dbReference>
<evidence type="ECO:0000256" key="3">
    <source>
        <dbReference type="ARBA" id="ARBA00023315"/>
    </source>
</evidence>
<evidence type="ECO:0000256" key="1">
    <source>
        <dbReference type="ARBA" id="ARBA00022679"/>
    </source>
</evidence>
<dbReference type="PANTHER" id="PTHR23416">
    <property type="entry name" value="SIALIC ACID SYNTHASE-RELATED"/>
    <property type="match status" value="1"/>
</dbReference>
<dbReference type="RefSeq" id="WP_135702488.1">
    <property type="nucleotide sequence ID" value="NZ_CP038634.1"/>
</dbReference>
<dbReference type="AlphaFoldDB" id="A0A4P7L2P7"/>
<gene>
    <name evidence="4" type="ORF">E0W60_00060</name>
</gene>
<accession>A0A4P7L2P7</accession>
<dbReference type="InterPro" id="IPR011004">
    <property type="entry name" value="Trimer_LpxA-like_sf"/>
</dbReference>
<keyword evidence="3" id="KW-0012">Acyltransferase</keyword>
<protein>
    <submittedName>
        <fullName evidence="4">CatB-related O-acetyltransferase</fullName>
    </submittedName>
</protein>
<dbReference type="InterPro" id="IPR001451">
    <property type="entry name" value="Hexapep"/>
</dbReference>
<name>A0A4P7L2P7_9BURK</name>
<dbReference type="OrthoDB" id="9815592at2"/>
<proteinExistence type="predicted"/>
<dbReference type="SUPFAM" id="SSF51161">
    <property type="entry name" value="Trimeric LpxA-like enzymes"/>
    <property type="match status" value="1"/>
</dbReference>
<sequence length="230" mass="25451">MTIEFPDNSGVNIAGKIPRLHRDSWFEPPLVVQAAIAPMNLIQLDAFTGIYGGKIGHCRIGRYCSIAPGVDIASDQHPTDWLSSSMIQYVPDLHGWGSWLSSRGEKYITPTERFSSNAQVIIGNDVWIGQGVFIKSGVKIGDGAVIAAHSVVIDDVPPYMIAAGVPAKIKKPRFDEVIIERLLELSWWNYNLMEVGELNFRSPMDAVEKIAEAIAMGLKPYQPQKYKIVD</sequence>
<keyword evidence="2" id="KW-0677">Repeat</keyword>
<organism evidence="4 5">
    <name type="scientific">Cupriavidus oxalaticus</name>
    <dbReference type="NCBI Taxonomy" id="96344"/>
    <lineage>
        <taxon>Bacteria</taxon>
        <taxon>Pseudomonadati</taxon>
        <taxon>Pseudomonadota</taxon>
        <taxon>Betaproteobacteria</taxon>
        <taxon>Burkholderiales</taxon>
        <taxon>Burkholderiaceae</taxon>
        <taxon>Cupriavidus</taxon>
    </lineage>
</organism>
<evidence type="ECO:0000313" key="5">
    <source>
        <dbReference type="Proteomes" id="UP000295294"/>
    </source>
</evidence>
<dbReference type="CDD" id="cd03349">
    <property type="entry name" value="LbH_XAT"/>
    <property type="match status" value="1"/>
</dbReference>
<keyword evidence="1 4" id="KW-0808">Transferase</keyword>
<dbReference type="PROSITE" id="PS00101">
    <property type="entry name" value="HEXAPEP_TRANSFERASES"/>
    <property type="match status" value="1"/>
</dbReference>
<dbReference type="KEGG" id="cox:E0W60_00060"/>
<reference evidence="4 5" key="1">
    <citation type="submission" date="2019-03" db="EMBL/GenBank/DDBJ databases">
        <title>Efficiently degradation of phenoxyalkanoic acid herbicides by Cupriavidus oxalaticus strain X32.</title>
        <authorList>
            <person name="Sheng X."/>
        </authorList>
    </citation>
    <scope>NUCLEOTIDE SEQUENCE [LARGE SCALE GENOMIC DNA]</scope>
    <source>
        <strain evidence="4 5">X32</strain>
    </source>
</reference>
<evidence type="ECO:0000313" key="4">
    <source>
        <dbReference type="EMBL" id="QBY49678.1"/>
    </source>
</evidence>
<dbReference type="GO" id="GO:0016746">
    <property type="term" value="F:acyltransferase activity"/>
    <property type="evidence" value="ECO:0007669"/>
    <property type="project" value="UniProtKB-KW"/>
</dbReference>
<dbReference type="Proteomes" id="UP000295294">
    <property type="component" value="Chromosome 1"/>
</dbReference>
<evidence type="ECO:0000256" key="2">
    <source>
        <dbReference type="ARBA" id="ARBA00022737"/>
    </source>
</evidence>
<dbReference type="PANTHER" id="PTHR23416:SF78">
    <property type="entry name" value="LIPOPOLYSACCHARIDE BIOSYNTHESIS O-ACETYL TRANSFERASE WBBJ-RELATED"/>
    <property type="match status" value="1"/>
</dbReference>